<evidence type="ECO:0000256" key="6">
    <source>
        <dbReference type="ARBA" id="ARBA00022801"/>
    </source>
</evidence>
<dbReference type="GO" id="GO:0009003">
    <property type="term" value="F:signal peptidase activity"/>
    <property type="evidence" value="ECO:0007669"/>
    <property type="project" value="UniProtKB-EC"/>
</dbReference>
<evidence type="ECO:0000256" key="4">
    <source>
        <dbReference type="ARBA" id="ARBA00013208"/>
    </source>
</evidence>
<evidence type="ECO:0000313" key="10">
    <source>
        <dbReference type="EMBL" id="SFP89992.1"/>
    </source>
</evidence>
<keyword evidence="8" id="KW-0812">Transmembrane</keyword>
<dbReference type="GO" id="GO:0004252">
    <property type="term" value="F:serine-type endopeptidase activity"/>
    <property type="evidence" value="ECO:0007669"/>
    <property type="project" value="InterPro"/>
</dbReference>
<dbReference type="Pfam" id="PF10502">
    <property type="entry name" value="Peptidase_S26"/>
    <property type="match status" value="1"/>
</dbReference>
<dbReference type="PROSITE" id="PS00761">
    <property type="entry name" value="SPASE_I_3"/>
    <property type="match status" value="1"/>
</dbReference>
<dbReference type="PRINTS" id="PR00727">
    <property type="entry name" value="LEADERPTASE"/>
</dbReference>
<keyword evidence="8" id="KW-0472">Membrane</keyword>
<dbReference type="SUPFAM" id="SSF51306">
    <property type="entry name" value="LexA/Signal peptidase"/>
    <property type="match status" value="1"/>
</dbReference>
<comment type="catalytic activity">
    <reaction evidence="1 8">
        <text>Cleavage of hydrophobic, N-terminal signal or leader sequences from secreted and periplasmic proteins.</text>
        <dbReference type="EC" id="3.4.21.89"/>
    </reaction>
</comment>
<keyword evidence="8" id="KW-1133">Transmembrane helix</keyword>
<keyword evidence="5 8" id="KW-0645">Protease</keyword>
<dbReference type="OrthoDB" id="9802919at2"/>
<dbReference type="InterPro" id="IPR036286">
    <property type="entry name" value="LexA/Signal_pep-like_sf"/>
</dbReference>
<dbReference type="AlphaFoldDB" id="A0A1I5U3X4"/>
<feature type="active site" evidence="7">
    <location>
        <position position="40"/>
    </location>
</feature>
<dbReference type="Gene3D" id="2.10.109.10">
    <property type="entry name" value="Umud Fragment, subunit A"/>
    <property type="match status" value="1"/>
</dbReference>
<dbReference type="EMBL" id="FOXR01000006">
    <property type="protein sequence ID" value="SFP89992.1"/>
    <property type="molecule type" value="Genomic_DNA"/>
</dbReference>
<evidence type="ECO:0000256" key="5">
    <source>
        <dbReference type="ARBA" id="ARBA00022670"/>
    </source>
</evidence>
<comment type="similarity">
    <text evidence="3 8">Belongs to the peptidase S26 family.</text>
</comment>
<protein>
    <recommendedName>
        <fullName evidence="4 8">Signal peptidase I</fullName>
        <ecNumber evidence="4 8">3.4.21.89</ecNumber>
    </recommendedName>
</protein>
<keyword evidence="11" id="KW-1185">Reference proteome</keyword>
<dbReference type="RefSeq" id="WP_092282064.1">
    <property type="nucleotide sequence ID" value="NZ_FOXR01000006.1"/>
</dbReference>
<gene>
    <name evidence="10" type="ORF">SAMN05444406_10619</name>
</gene>
<dbReference type="InterPro" id="IPR019533">
    <property type="entry name" value="Peptidase_S26"/>
</dbReference>
<dbReference type="InterPro" id="IPR000223">
    <property type="entry name" value="Pept_S26A_signal_pept_1"/>
</dbReference>
<name>A0A1I5U3X4_9FIRM</name>
<accession>A0A1I5U3X4</accession>
<feature type="active site" evidence="7">
    <location>
        <position position="83"/>
    </location>
</feature>
<dbReference type="InterPro" id="IPR019756">
    <property type="entry name" value="Pept_S26A_signal_pept_1_Ser-AS"/>
</dbReference>
<proteinExistence type="inferred from homology"/>
<evidence type="ECO:0000259" key="9">
    <source>
        <dbReference type="Pfam" id="PF10502"/>
    </source>
</evidence>
<evidence type="ECO:0000256" key="1">
    <source>
        <dbReference type="ARBA" id="ARBA00000677"/>
    </source>
</evidence>
<dbReference type="PANTHER" id="PTHR43390">
    <property type="entry name" value="SIGNAL PEPTIDASE I"/>
    <property type="match status" value="1"/>
</dbReference>
<evidence type="ECO:0000313" key="11">
    <source>
        <dbReference type="Proteomes" id="UP000198577"/>
    </source>
</evidence>
<keyword evidence="6 8" id="KW-0378">Hydrolase</keyword>
<dbReference type="GO" id="GO:0005886">
    <property type="term" value="C:plasma membrane"/>
    <property type="evidence" value="ECO:0007669"/>
    <property type="project" value="UniProtKB-SubCell"/>
</dbReference>
<dbReference type="InterPro" id="IPR019758">
    <property type="entry name" value="Pept_S26A_signal_pept_1_CS"/>
</dbReference>
<dbReference type="PROSITE" id="PS00501">
    <property type="entry name" value="SPASE_I_1"/>
    <property type="match status" value="1"/>
</dbReference>
<evidence type="ECO:0000256" key="8">
    <source>
        <dbReference type="RuleBase" id="RU362042"/>
    </source>
</evidence>
<organism evidence="10 11">
    <name type="scientific">Caldicoprobacter faecalis</name>
    <dbReference type="NCBI Taxonomy" id="937334"/>
    <lineage>
        <taxon>Bacteria</taxon>
        <taxon>Bacillati</taxon>
        <taxon>Bacillota</taxon>
        <taxon>Clostridia</taxon>
        <taxon>Caldicoprobacterales</taxon>
        <taxon>Caldicoprobacteraceae</taxon>
        <taxon>Caldicoprobacter</taxon>
    </lineage>
</organism>
<feature type="domain" description="Peptidase S26" evidence="9">
    <location>
        <begin position="9"/>
        <end position="165"/>
    </location>
</feature>
<feature type="transmembrane region" description="Helical" evidence="8">
    <location>
        <begin position="12"/>
        <end position="35"/>
    </location>
</feature>
<dbReference type="PANTHER" id="PTHR43390:SF1">
    <property type="entry name" value="CHLOROPLAST PROCESSING PEPTIDASE"/>
    <property type="match status" value="1"/>
</dbReference>
<dbReference type="NCBIfam" id="TIGR02227">
    <property type="entry name" value="sigpep_I_bact"/>
    <property type="match status" value="1"/>
</dbReference>
<comment type="subcellular location">
    <subcellularLocation>
        <location evidence="2">Cell membrane</location>
        <topology evidence="2">Single-pass type II membrane protein</topology>
    </subcellularLocation>
    <subcellularLocation>
        <location evidence="8">Membrane</location>
        <topology evidence="8">Single-pass type II membrane protein</topology>
    </subcellularLocation>
</comment>
<evidence type="ECO:0000256" key="2">
    <source>
        <dbReference type="ARBA" id="ARBA00004401"/>
    </source>
</evidence>
<evidence type="ECO:0000256" key="7">
    <source>
        <dbReference type="PIRSR" id="PIRSR600223-1"/>
    </source>
</evidence>
<dbReference type="GO" id="GO:0006465">
    <property type="term" value="P:signal peptide processing"/>
    <property type="evidence" value="ECO:0007669"/>
    <property type="project" value="InterPro"/>
</dbReference>
<reference evidence="10 11" key="1">
    <citation type="submission" date="2016-10" db="EMBL/GenBank/DDBJ databases">
        <authorList>
            <person name="de Groot N.N."/>
        </authorList>
    </citation>
    <scope>NUCLEOTIDE SEQUENCE [LARGE SCALE GENOMIC DNA]</scope>
    <source>
        <strain evidence="10 11">DSM 20678</strain>
    </source>
</reference>
<sequence>MGEAKKSEWMEWLESIVTALLLAFLLRLFVFDVVLVEGSSMHPTLESGDRLIVTKLSYKFKQPQRGDIVVFKNPDNPRVNYIKRVIGVEGDTVEIKDGNVYVNGKALIEPYIAEPTMGDYPRTVVPEGTIFVMGDNRNFSRDSRNSHVGFIPMQNIIGKAKIRIWPVWAVTTFK</sequence>
<evidence type="ECO:0000256" key="3">
    <source>
        <dbReference type="ARBA" id="ARBA00009370"/>
    </source>
</evidence>
<dbReference type="CDD" id="cd06530">
    <property type="entry name" value="S26_SPase_I"/>
    <property type="match status" value="1"/>
</dbReference>
<dbReference type="STRING" id="937334.SAMN05444406_10619"/>
<dbReference type="EC" id="3.4.21.89" evidence="4 8"/>
<dbReference type="Proteomes" id="UP000198577">
    <property type="component" value="Unassembled WGS sequence"/>
</dbReference>